<dbReference type="Proteomes" id="UP001374535">
    <property type="component" value="Chromosome 9"/>
</dbReference>
<evidence type="ECO:0000256" key="1">
    <source>
        <dbReference type="SAM" id="Phobius"/>
    </source>
</evidence>
<keyword evidence="1" id="KW-0472">Membrane</keyword>
<accession>A0AAQ3MSG7</accession>
<feature type="transmembrane region" description="Helical" evidence="1">
    <location>
        <begin position="144"/>
        <end position="164"/>
    </location>
</feature>
<name>A0AAQ3MSG7_VIGMU</name>
<organism evidence="2 3">
    <name type="scientific">Vigna mungo</name>
    <name type="common">Black gram</name>
    <name type="synonym">Phaseolus mungo</name>
    <dbReference type="NCBI Taxonomy" id="3915"/>
    <lineage>
        <taxon>Eukaryota</taxon>
        <taxon>Viridiplantae</taxon>
        <taxon>Streptophyta</taxon>
        <taxon>Embryophyta</taxon>
        <taxon>Tracheophyta</taxon>
        <taxon>Spermatophyta</taxon>
        <taxon>Magnoliopsida</taxon>
        <taxon>eudicotyledons</taxon>
        <taxon>Gunneridae</taxon>
        <taxon>Pentapetalae</taxon>
        <taxon>rosids</taxon>
        <taxon>fabids</taxon>
        <taxon>Fabales</taxon>
        <taxon>Fabaceae</taxon>
        <taxon>Papilionoideae</taxon>
        <taxon>50 kb inversion clade</taxon>
        <taxon>NPAAA clade</taxon>
        <taxon>indigoferoid/millettioid clade</taxon>
        <taxon>Phaseoleae</taxon>
        <taxon>Vigna</taxon>
    </lineage>
</organism>
<sequence>MKFIKDGKFVEFKVDAPPKPSDISAHQVKSLLQTHGAAGFFHIRILPTPPSPTQPNIHVVPTHPLPQISSLLHKYYKLFQKFPSIPPSRYTDHKILFFPTSASVTVRPYKYPYFQKAEIEKQVEEMLIDGLIHPSQSHFSSPVLLVKEMVIGGFVSILVLLMPLPSKKNSLFQLMMSS</sequence>
<dbReference type="SUPFAM" id="SSF56672">
    <property type="entry name" value="DNA/RNA polymerases"/>
    <property type="match status" value="1"/>
</dbReference>
<evidence type="ECO:0000313" key="3">
    <source>
        <dbReference type="Proteomes" id="UP001374535"/>
    </source>
</evidence>
<gene>
    <name evidence="2" type="ORF">V8G54_028578</name>
</gene>
<dbReference type="EMBL" id="CP144692">
    <property type="protein sequence ID" value="WVY96427.1"/>
    <property type="molecule type" value="Genomic_DNA"/>
</dbReference>
<keyword evidence="3" id="KW-1185">Reference proteome</keyword>
<reference evidence="2 3" key="1">
    <citation type="journal article" date="2023" name="Life. Sci Alliance">
        <title>Evolutionary insights into 3D genome organization and epigenetic landscape of Vigna mungo.</title>
        <authorList>
            <person name="Junaid A."/>
            <person name="Singh B."/>
            <person name="Bhatia S."/>
        </authorList>
    </citation>
    <scope>NUCLEOTIDE SEQUENCE [LARGE SCALE GENOMIC DNA]</scope>
    <source>
        <strain evidence="2">Urdbean</strain>
    </source>
</reference>
<dbReference type="Gene3D" id="3.10.10.10">
    <property type="entry name" value="HIV Type 1 Reverse Transcriptase, subunit A, domain 1"/>
    <property type="match status" value="1"/>
</dbReference>
<dbReference type="InterPro" id="IPR043502">
    <property type="entry name" value="DNA/RNA_pol_sf"/>
</dbReference>
<protein>
    <submittedName>
        <fullName evidence="2">Uncharacterized protein</fullName>
    </submittedName>
</protein>
<keyword evidence="1" id="KW-0812">Transmembrane</keyword>
<keyword evidence="1" id="KW-1133">Transmembrane helix</keyword>
<proteinExistence type="predicted"/>
<evidence type="ECO:0000313" key="2">
    <source>
        <dbReference type="EMBL" id="WVY96427.1"/>
    </source>
</evidence>
<dbReference type="AlphaFoldDB" id="A0AAQ3MSG7"/>